<evidence type="ECO:0000256" key="1">
    <source>
        <dbReference type="SAM" id="Phobius"/>
    </source>
</evidence>
<gene>
    <name evidence="2" type="ORF">MPNT_60072</name>
</gene>
<feature type="transmembrane region" description="Helical" evidence="1">
    <location>
        <begin position="6"/>
        <end position="24"/>
    </location>
</feature>
<evidence type="ECO:0000313" key="3">
    <source>
        <dbReference type="Proteomes" id="UP000663859"/>
    </source>
</evidence>
<sequence>MLGRHPPGFLGFARFTFLLGLGVLLGPRRRCGFFRVFYRGLLSLFLLAFFVAHSRSPEYRLTLDSCQVKMAAFLGAATPR</sequence>
<feature type="transmembrane region" description="Helical" evidence="1">
    <location>
        <begin position="36"/>
        <end position="53"/>
    </location>
</feature>
<name>A0A8J2FTA8_9BACT</name>
<reference evidence="2" key="1">
    <citation type="submission" date="2021-02" db="EMBL/GenBank/DDBJ databases">
        <authorList>
            <person name="Cremers G."/>
            <person name="Picone N."/>
        </authorList>
    </citation>
    <scope>NUCLEOTIDE SEQUENCE</scope>
    <source>
        <strain evidence="2">PQ17</strain>
    </source>
</reference>
<proteinExistence type="predicted"/>
<organism evidence="2 3">
    <name type="scientific">Candidatus Methylacidithermus pantelleriae</name>
    <dbReference type="NCBI Taxonomy" id="2744239"/>
    <lineage>
        <taxon>Bacteria</taxon>
        <taxon>Pseudomonadati</taxon>
        <taxon>Verrucomicrobiota</taxon>
        <taxon>Methylacidiphilae</taxon>
        <taxon>Methylacidiphilales</taxon>
        <taxon>Methylacidiphilaceae</taxon>
        <taxon>Candidatus Methylacidithermus</taxon>
    </lineage>
</organism>
<keyword evidence="1" id="KW-0472">Membrane</keyword>
<keyword evidence="1" id="KW-1133">Transmembrane helix</keyword>
<accession>A0A8J2FTA8</accession>
<dbReference type="AlphaFoldDB" id="A0A8J2FTA8"/>
<dbReference type="EMBL" id="CAJNOB010000056">
    <property type="protein sequence ID" value="CAF0703696.1"/>
    <property type="molecule type" value="Genomic_DNA"/>
</dbReference>
<keyword evidence="1" id="KW-0812">Transmembrane</keyword>
<dbReference type="Proteomes" id="UP000663859">
    <property type="component" value="Unassembled WGS sequence"/>
</dbReference>
<protein>
    <submittedName>
        <fullName evidence="2">Uncharacterized protein</fullName>
    </submittedName>
</protein>
<keyword evidence="3" id="KW-1185">Reference proteome</keyword>
<evidence type="ECO:0000313" key="2">
    <source>
        <dbReference type="EMBL" id="CAF0703696.1"/>
    </source>
</evidence>
<comment type="caution">
    <text evidence="2">The sequence shown here is derived from an EMBL/GenBank/DDBJ whole genome shotgun (WGS) entry which is preliminary data.</text>
</comment>